<dbReference type="RefSeq" id="XP_006817139.1">
    <property type="nucleotide sequence ID" value="XM_006817076.1"/>
</dbReference>
<reference evidence="5" key="1">
    <citation type="submission" date="2025-08" db="UniProtKB">
        <authorList>
            <consortium name="RefSeq"/>
        </authorList>
    </citation>
    <scope>IDENTIFICATION</scope>
    <source>
        <tissue evidence="5">Testes</tissue>
    </source>
</reference>
<feature type="transmembrane region" description="Helical" evidence="2">
    <location>
        <begin position="228"/>
        <end position="251"/>
    </location>
</feature>
<gene>
    <name evidence="5" type="primary">LOC102808385</name>
</gene>
<sequence length="381" mass="42524">MNTRRVLYSLVAVTLIPMVHGIDMLPASNHYNADVGRTSPYVSQQRPQYNNNGGDYSNRLSGLGNSVLTNGQLASVNHLPFDNQDMATERSPADTNGQGTGGDFSQFDTDKIYQMLDRNLEFELNEERALRTSLHNRVIKRQSNKPHAGVLKIHDSDLTGQQDEVTNHNGDNDVVTTWSEWTRCNVTCGAGYMWRTRSCSQPSRCPNSASESRLCHVVNCYAESSVDYIVVVVVLSVFVAAGMIAMSLFLLTRTKKGDYIDLTSDVTVKRNPRDPCPPRPVPTKSKDKVSEEGIYQTIGSAQGSKDDVYQTISSCRDVEEGIYIDPMQVQGPTLRRESQPDYPAPLAPGAKSYRDDDDLYEVPITTRNTQEEENPYMEFDS</sequence>
<feature type="chain" id="PRO_5045316834" evidence="3">
    <location>
        <begin position="22"/>
        <end position="381"/>
    </location>
</feature>
<keyword evidence="2" id="KW-0812">Transmembrane</keyword>
<dbReference type="Gene3D" id="2.20.100.10">
    <property type="entry name" value="Thrombospondin type-1 (TSP1) repeat"/>
    <property type="match status" value="1"/>
</dbReference>
<feature type="region of interest" description="Disordered" evidence="1">
    <location>
        <begin position="270"/>
        <end position="290"/>
    </location>
</feature>
<keyword evidence="3" id="KW-0732">Signal</keyword>
<dbReference type="Proteomes" id="UP000694865">
    <property type="component" value="Unplaced"/>
</dbReference>
<dbReference type="InterPro" id="IPR036383">
    <property type="entry name" value="TSP1_rpt_sf"/>
</dbReference>
<accession>A0ABM0MAU8</accession>
<dbReference type="Pfam" id="PF00090">
    <property type="entry name" value="TSP_1"/>
    <property type="match status" value="1"/>
</dbReference>
<evidence type="ECO:0000256" key="3">
    <source>
        <dbReference type="SAM" id="SignalP"/>
    </source>
</evidence>
<feature type="region of interest" description="Disordered" evidence="1">
    <location>
        <begin position="84"/>
        <end position="104"/>
    </location>
</feature>
<dbReference type="SUPFAM" id="SSF82895">
    <property type="entry name" value="TSP-1 type 1 repeat"/>
    <property type="match status" value="1"/>
</dbReference>
<evidence type="ECO:0000256" key="1">
    <source>
        <dbReference type="SAM" id="MobiDB-lite"/>
    </source>
</evidence>
<feature type="signal peptide" evidence="3">
    <location>
        <begin position="1"/>
        <end position="21"/>
    </location>
</feature>
<evidence type="ECO:0000313" key="5">
    <source>
        <dbReference type="RefSeq" id="XP_006817139.1"/>
    </source>
</evidence>
<evidence type="ECO:0000313" key="4">
    <source>
        <dbReference type="Proteomes" id="UP000694865"/>
    </source>
</evidence>
<dbReference type="GeneID" id="102808385"/>
<keyword evidence="2" id="KW-0472">Membrane</keyword>
<organism evidence="4 5">
    <name type="scientific">Saccoglossus kowalevskii</name>
    <name type="common">Acorn worm</name>
    <dbReference type="NCBI Taxonomy" id="10224"/>
    <lineage>
        <taxon>Eukaryota</taxon>
        <taxon>Metazoa</taxon>
        <taxon>Hemichordata</taxon>
        <taxon>Enteropneusta</taxon>
        <taxon>Harrimaniidae</taxon>
        <taxon>Saccoglossus</taxon>
    </lineage>
</organism>
<dbReference type="SMART" id="SM00209">
    <property type="entry name" value="TSP1"/>
    <property type="match status" value="1"/>
</dbReference>
<keyword evidence="4" id="KW-1185">Reference proteome</keyword>
<proteinExistence type="predicted"/>
<protein>
    <submittedName>
        <fullName evidence="5">Semaphorin-5A-like</fullName>
    </submittedName>
</protein>
<dbReference type="InterPro" id="IPR000884">
    <property type="entry name" value="TSP1_rpt"/>
</dbReference>
<evidence type="ECO:0000256" key="2">
    <source>
        <dbReference type="SAM" id="Phobius"/>
    </source>
</evidence>
<keyword evidence="2" id="KW-1133">Transmembrane helix</keyword>
<name>A0ABM0MAU8_SACKO</name>
<feature type="region of interest" description="Disordered" evidence="1">
    <location>
        <begin position="328"/>
        <end position="358"/>
    </location>
</feature>
<dbReference type="PROSITE" id="PS50092">
    <property type="entry name" value="TSP1"/>
    <property type="match status" value="1"/>
</dbReference>